<dbReference type="RefSeq" id="WP_320202369.1">
    <property type="nucleotide sequence ID" value="NZ_CP192781.1"/>
</dbReference>
<sequence>MNSVPLSLAKSHLNIDGTTDDELISFYIEAADAWLSNYIGKPLADLDPVPADLKRAALLLVAYYYEQREAIAAGISMQFAPLGVVNIANSYRENWFGNGE</sequence>
<organism evidence="1">
    <name type="scientific">Agrobacterium rosae</name>
    <dbReference type="NCBI Taxonomy" id="1972867"/>
    <lineage>
        <taxon>Bacteria</taxon>
        <taxon>Pseudomonadati</taxon>
        <taxon>Pseudomonadota</taxon>
        <taxon>Alphaproteobacteria</taxon>
        <taxon>Hyphomicrobiales</taxon>
        <taxon>Rhizobiaceae</taxon>
        <taxon>Rhizobium/Agrobacterium group</taxon>
        <taxon>Agrobacterium</taxon>
    </lineage>
</organism>
<reference evidence="1" key="1">
    <citation type="journal article" date="2023" name="Phytobiomes J">
        <title>Deciphering the key players within the bacterial microbiota associated with aerial crown gall tumors on rhododendron: Insights into the gallobiome.</title>
        <authorList>
            <person name="Kuzmanovic N."/>
            <person name="Nesme J."/>
            <person name="Wolf J."/>
            <person name="Neumann-Schaal M."/>
            <person name="Petersen J."/>
            <person name="Fernandez-Gnecco G."/>
            <person name="Sproeer C."/>
            <person name="Bunk B."/>
            <person name="Overmann J."/>
            <person name="Sorensen S.J."/>
            <person name="Idczak E."/>
            <person name="Smalla K."/>
        </authorList>
    </citation>
    <scope>NUCLEOTIDE SEQUENCE</scope>
    <source>
        <strain evidence="1">Rho-11.1</strain>
    </source>
</reference>
<accession>A0AAW9FEF9</accession>
<evidence type="ECO:0000313" key="1">
    <source>
        <dbReference type="EMBL" id="MDX8301218.1"/>
    </source>
</evidence>
<dbReference type="InterPro" id="IPR021146">
    <property type="entry name" value="Phage_gp6-like_head-tail"/>
</dbReference>
<dbReference type="InterPro" id="IPR006450">
    <property type="entry name" value="Phage_HK97_gp6-like"/>
</dbReference>
<dbReference type="CDD" id="cd08054">
    <property type="entry name" value="gp6"/>
    <property type="match status" value="1"/>
</dbReference>
<dbReference type="NCBIfam" id="TIGR01560">
    <property type="entry name" value="put_DNA_pack"/>
    <property type="match status" value="1"/>
</dbReference>
<dbReference type="AlphaFoldDB" id="A0AAW9FEF9"/>
<protein>
    <submittedName>
        <fullName evidence="1">Head-tail connector protein</fullName>
    </submittedName>
</protein>
<name>A0AAW9FEF9_9HYPH</name>
<dbReference type="Pfam" id="PF05135">
    <property type="entry name" value="Phage_connect_1"/>
    <property type="match status" value="1"/>
</dbReference>
<gene>
    <name evidence="1" type="ORF">RMR22_03090</name>
</gene>
<proteinExistence type="predicted"/>
<comment type="caution">
    <text evidence="1">The sequence shown here is derived from an EMBL/GenBank/DDBJ whole genome shotgun (WGS) entry which is preliminary data.</text>
</comment>
<dbReference type="Gene3D" id="1.10.3230.30">
    <property type="entry name" value="Phage gp6-like head-tail connector protein"/>
    <property type="match status" value="1"/>
</dbReference>
<dbReference type="EMBL" id="JAVRAF010000001">
    <property type="protein sequence ID" value="MDX8301218.1"/>
    <property type="molecule type" value="Genomic_DNA"/>
</dbReference>